<sequence length="208" mass="23929">MKNRKKLIVVSSILAVGIPLLAIGTRTIIKKVRDDYYKNQKNQIEAEKEREEAEIQRKLAEEKAQSEKKTVQNKSEMEKYIIQKKPEKKQQAIETKPNVIKVKKEKLRITDSAPVHEPVQAPVVRRELTKEELKRAKKALKEARASYYSGNKGSTFAKAPKTTDKIIIINTSRGNIEVAKNTPKEKNDKADRVLKEIRDSYYKDKGKK</sequence>
<protein>
    <submittedName>
        <fullName evidence="2">Uncharacterized protein</fullName>
    </submittedName>
</protein>
<reference evidence="2 3" key="1">
    <citation type="submission" date="2019-07" db="EMBL/GenBank/DDBJ databases">
        <title>Complete Genome Sequence of Leptotrichia hofstadii Strain JCM16775.</title>
        <authorList>
            <person name="Watanabe S."/>
            <person name="Cui L."/>
        </authorList>
    </citation>
    <scope>NUCLEOTIDE SEQUENCE [LARGE SCALE GENOMIC DNA]</scope>
    <source>
        <strain evidence="2 3">JCM16775</strain>
    </source>
</reference>
<dbReference type="KEGG" id="lhf:JCM16775_1455"/>
<proteinExistence type="predicted"/>
<evidence type="ECO:0000256" key="1">
    <source>
        <dbReference type="SAM" id="Coils"/>
    </source>
</evidence>
<dbReference type="OrthoDB" id="82471at2"/>
<dbReference type="EMBL" id="AP019823">
    <property type="protein sequence ID" value="BBM38746.1"/>
    <property type="molecule type" value="Genomic_DNA"/>
</dbReference>
<keyword evidence="1" id="KW-0175">Coiled coil</keyword>
<name>A0A510JHT7_9FUSO</name>
<organism evidence="2 3">
    <name type="scientific">Leptotrichia hofstadii</name>
    <dbReference type="NCBI Taxonomy" id="157688"/>
    <lineage>
        <taxon>Bacteria</taxon>
        <taxon>Fusobacteriati</taxon>
        <taxon>Fusobacteriota</taxon>
        <taxon>Fusobacteriia</taxon>
        <taxon>Fusobacteriales</taxon>
        <taxon>Leptotrichiaceae</taxon>
        <taxon>Leptotrichia</taxon>
    </lineage>
</organism>
<dbReference type="RefSeq" id="WP_026746180.1">
    <property type="nucleotide sequence ID" value="NZ_AP019823.1"/>
</dbReference>
<accession>A0A510JHT7</accession>
<evidence type="ECO:0000313" key="3">
    <source>
        <dbReference type="Proteomes" id="UP000321892"/>
    </source>
</evidence>
<gene>
    <name evidence="2" type="ORF">JCM16775_1455</name>
</gene>
<dbReference type="Proteomes" id="UP000321892">
    <property type="component" value="Chromosome"/>
</dbReference>
<dbReference type="AlphaFoldDB" id="A0A510JHT7"/>
<evidence type="ECO:0000313" key="2">
    <source>
        <dbReference type="EMBL" id="BBM38746.1"/>
    </source>
</evidence>
<feature type="coiled-coil region" evidence="1">
    <location>
        <begin position="34"/>
        <end position="70"/>
    </location>
</feature>
<keyword evidence="3" id="KW-1185">Reference proteome</keyword>